<name>A0A2T4MWV3_AERVE</name>
<gene>
    <name evidence="1" type="ORF">DAA48_21780</name>
</gene>
<proteinExistence type="predicted"/>
<evidence type="ECO:0000313" key="1">
    <source>
        <dbReference type="EMBL" id="PTH79071.1"/>
    </source>
</evidence>
<organism evidence="1 2">
    <name type="scientific">Aeromonas veronii</name>
    <dbReference type="NCBI Taxonomy" id="654"/>
    <lineage>
        <taxon>Bacteria</taxon>
        <taxon>Pseudomonadati</taxon>
        <taxon>Pseudomonadota</taxon>
        <taxon>Gammaproteobacteria</taxon>
        <taxon>Aeromonadales</taxon>
        <taxon>Aeromonadaceae</taxon>
        <taxon>Aeromonas</taxon>
    </lineage>
</organism>
<dbReference type="EMBL" id="PZKL01000045">
    <property type="protein sequence ID" value="PTH79071.1"/>
    <property type="molecule type" value="Genomic_DNA"/>
</dbReference>
<dbReference type="RefSeq" id="WP_107684696.1">
    <property type="nucleotide sequence ID" value="NZ_PZKL01000045.1"/>
</dbReference>
<dbReference type="AlphaFoldDB" id="A0A2T4MWV3"/>
<comment type="caution">
    <text evidence="1">The sequence shown here is derived from an EMBL/GenBank/DDBJ whole genome shotgun (WGS) entry which is preliminary data.</text>
</comment>
<sequence length="108" mass="11572">MSNVQQNTTEIQASQDADAAPKNGLYVIQVGSYDGVIDAFNSGAAHKVSGPTDLNTSCGASASVLVDMMLMLHESINAMGNKGDWDVFWFEDGKEYDVSGVQEAFCEE</sequence>
<evidence type="ECO:0000313" key="2">
    <source>
        <dbReference type="Proteomes" id="UP000241986"/>
    </source>
</evidence>
<accession>A0A2T4MWV3</accession>
<protein>
    <submittedName>
        <fullName evidence="1">Uncharacterized protein</fullName>
    </submittedName>
</protein>
<reference evidence="1 2" key="1">
    <citation type="submission" date="2018-03" db="EMBL/GenBank/DDBJ databases">
        <title>Aeromonas veronii whole genome sequencing and analysis.</title>
        <authorList>
            <person name="Xie H."/>
            <person name="Liu T."/>
            <person name="Wang K."/>
        </authorList>
    </citation>
    <scope>NUCLEOTIDE SEQUENCE [LARGE SCALE GENOMIC DNA]</scope>
    <source>
        <strain evidence="1 2">XH.VA.1</strain>
    </source>
</reference>
<dbReference type="Proteomes" id="UP000241986">
    <property type="component" value="Unassembled WGS sequence"/>
</dbReference>